<dbReference type="AlphaFoldDB" id="A0A822YAA1"/>
<sequence>MEFYGDNQWRDGHSPRIKWSKRYLRSSGSNTSAVHSSLTTDLTYLEDPLPASGASPSTPPAAKPQNCTRLPSKTASSSPPAPARYTLSQSRHGVNWAQKKSQPEIRDESYAVLVEEDAMCVGLRAELKERVRVIGEQSSSGSRQQV</sequence>
<dbReference type="EMBL" id="DUZY01000003">
    <property type="protein sequence ID" value="DAD31014.1"/>
    <property type="molecule type" value="Genomic_DNA"/>
</dbReference>
<proteinExistence type="predicted"/>
<keyword evidence="3" id="KW-1185">Reference proteome</keyword>
<feature type="region of interest" description="Disordered" evidence="1">
    <location>
        <begin position="45"/>
        <end position="105"/>
    </location>
</feature>
<evidence type="ECO:0000256" key="1">
    <source>
        <dbReference type="SAM" id="MobiDB-lite"/>
    </source>
</evidence>
<evidence type="ECO:0000313" key="2">
    <source>
        <dbReference type="EMBL" id="DAD31014.1"/>
    </source>
</evidence>
<accession>A0A822YAA1</accession>
<name>A0A822YAA1_NELNU</name>
<evidence type="ECO:0000313" key="3">
    <source>
        <dbReference type="Proteomes" id="UP000607653"/>
    </source>
</evidence>
<reference evidence="2 3" key="1">
    <citation type="journal article" date="2020" name="Mol. Biol. Evol.">
        <title>Distinct Expression and Methylation Patterns for Genes with Different Fates following a Single Whole-Genome Duplication in Flowering Plants.</title>
        <authorList>
            <person name="Shi T."/>
            <person name="Rahmani R.S."/>
            <person name="Gugger P.F."/>
            <person name="Wang M."/>
            <person name="Li H."/>
            <person name="Zhang Y."/>
            <person name="Li Z."/>
            <person name="Wang Q."/>
            <person name="Van de Peer Y."/>
            <person name="Marchal K."/>
            <person name="Chen J."/>
        </authorList>
    </citation>
    <scope>NUCLEOTIDE SEQUENCE [LARGE SCALE GENOMIC DNA]</scope>
    <source>
        <tissue evidence="2">Leaf</tissue>
    </source>
</reference>
<protein>
    <submittedName>
        <fullName evidence="2">Uncharacterized protein</fullName>
    </submittedName>
</protein>
<dbReference type="Proteomes" id="UP000607653">
    <property type="component" value="Unassembled WGS sequence"/>
</dbReference>
<gene>
    <name evidence="2" type="ORF">HUJ06_009865</name>
</gene>
<comment type="caution">
    <text evidence="2">The sequence shown here is derived from an EMBL/GenBank/DDBJ whole genome shotgun (WGS) entry which is preliminary data.</text>
</comment>
<organism evidence="2 3">
    <name type="scientific">Nelumbo nucifera</name>
    <name type="common">Sacred lotus</name>
    <dbReference type="NCBI Taxonomy" id="4432"/>
    <lineage>
        <taxon>Eukaryota</taxon>
        <taxon>Viridiplantae</taxon>
        <taxon>Streptophyta</taxon>
        <taxon>Embryophyta</taxon>
        <taxon>Tracheophyta</taxon>
        <taxon>Spermatophyta</taxon>
        <taxon>Magnoliopsida</taxon>
        <taxon>Proteales</taxon>
        <taxon>Nelumbonaceae</taxon>
        <taxon>Nelumbo</taxon>
    </lineage>
</organism>
<feature type="compositionally biased region" description="Polar residues" evidence="1">
    <location>
        <begin position="65"/>
        <end position="74"/>
    </location>
</feature>